<dbReference type="PANTHER" id="PTHR43792:SF16">
    <property type="entry name" value="N-ACETYLTRANSFERASE DOMAIN-CONTAINING PROTEIN"/>
    <property type="match status" value="1"/>
</dbReference>
<protein>
    <submittedName>
        <fullName evidence="2">GNAT family N-acetyltransferase</fullName>
    </submittedName>
</protein>
<reference evidence="2 3" key="1">
    <citation type="submission" date="2018-05" db="EMBL/GenBank/DDBJ databases">
        <title>Chitinophaga sp. K3CV102501T nov., isolated from isolated from a monsoon evergreen broad-leaved forest soil.</title>
        <authorList>
            <person name="Lv Y."/>
        </authorList>
    </citation>
    <scope>NUCLEOTIDE SEQUENCE [LARGE SCALE GENOMIC DNA]</scope>
    <source>
        <strain evidence="2 3">GDMCC 1.1325</strain>
    </source>
</reference>
<dbReference type="Proteomes" id="UP000253410">
    <property type="component" value="Unassembled WGS sequence"/>
</dbReference>
<dbReference type="InterPro" id="IPR016181">
    <property type="entry name" value="Acyl_CoA_acyltransferase"/>
</dbReference>
<sequence>MRIHYQNSKIVIREFLPAELSIFCKLFKDDSVTRYLPFRTPEQYIEAFHDALEDYKKGPFGRWGIFDAVNNDFIGMCLARFFADMPSQVEIGYTLSQAYWGKGIATESSKALVDYCFTNTDTHEVVAVTDLDNIGSQKVLEKAGLRRVDNLKRGDIELAYFMIRRSDL</sequence>
<dbReference type="Gene3D" id="3.40.630.30">
    <property type="match status" value="1"/>
</dbReference>
<dbReference type="AlphaFoldDB" id="A0A365XXI1"/>
<feature type="domain" description="N-acetyltransferase" evidence="1">
    <location>
        <begin position="10"/>
        <end position="167"/>
    </location>
</feature>
<dbReference type="GO" id="GO:0016747">
    <property type="term" value="F:acyltransferase activity, transferring groups other than amino-acyl groups"/>
    <property type="evidence" value="ECO:0007669"/>
    <property type="project" value="InterPro"/>
</dbReference>
<gene>
    <name evidence="2" type="ORF">DF182_27865</name>
</gene>
<accession>A0A365XXI1</accession>
<comment type="caution">
    <text evidence="2">The sequence shown here is derived from an EMBL/GenBank/DDBJ whole genome shotgun (WGS) entry which is preliminary data.</text>
</comment>
<dbReference type="InterPro" id="IPR000182">
    <property type="entry name" value="GNAT_dom"/>
</dbReference>
<keyword evidence="3" id="KW-1185">Reference proteome</keyword>
<dbReference type="OrthoDB" id="9788916at2"/>
<dbReference type="SUPFAM" id="SSF55729">
    <property type="entry name" value="Acyl-CoA N-acyltransferases (Nat)"/>
    <property type="match status" value="1"/>
</dbReference>
<dbReference type="PROSITE" id="PS51186">
    <property type="entry name" value="GNAT"/>
    <property type="match status" value="1"/>
</dbReference>
<name>A0A365XXI1_9BACT</name>
<dbReference type="RefSeq" id="WP_113619035.1">
    <property type="nucleotide sequence ID" value="NZ_QFFJ01000002.1"/>
</dbReference>
<dbReference type="PANTHER" id="PTHR43792">
    <property type="entry name" value="GNAT FAMILY, PUTATIVE (AFU_ORTHOLOGUE AFUA_3G00765)-RELATED-RELATED"/>
    <property type="match status" value="1"/>
</dbReference>
<keyword evidence="2" id="KW-0808">Transferase</keyword>
<proteinExistence type="predicted"/>
<dbReference type="InterPro" id="IPR051531">
    <property type="entry name" value="N-acetyltransferase"/>
</dbReference>
<evidence type="ECO:0000259" key="1">
    <source>
        <dbReference type="PROSITE" id="PS51186"/>
    </source>
</evidence>
<dbReference type="Pfam" id="PF13302">
    <property type="entry name" value="Acetyltransf_3"/>
    <property type="match status" value="1"/>
</dbReference>
<evidence type="ECO:0000313" key="3">
    <source>
        <dbReference type="Proteomes" id="UP000253410"/>
    </source>
</evidence>
<evidence type="ECO:0000313" key="2">
    <source>
        <dbReference type="EMBL" id="RBL90285.1"/>
    </source>
</evidence>
<dbReference type="EMBL" id="QFFJ01000002">
    <property type="protein sequence ID" value="RBL90285.1"/>
    <property type="molecule type" value="Genomic_DNA"/>
</dbReference>
<organism evidence="2 3">
    <name type="scientific">Chitinophaga flava</name>
    <dbReference type="NCBI Taxonomy" id="2259036"/>
    <lineage>
        <taxon>Bacteria</taxon>
        <taxon>Pseudomonadati</taxon>
        <taxon>Bacteroidota</taxon>
        <taxon>Chitinophagia</taxon>
        <taxon>Chitinophagales</taxon>
        <taxon>Chitinophagaceae</taxon>
        <taxon>Chitinophaga</taxon>
    </lineage>
</organism>